<keyword evidence="2" id="KW-1185">Reference proteome</keyword>
<dbReference type="EMBL" id="FMXO01000025">
    <property type="protein sequence ID" value="SDB61473.1"/>
    <property type="molecule type" value="Genomic_DNA"/>
</dbReference>
<evidence type="ECO:0000313" key="2">
    <source>
        <dbReference type="Proteomes" id="UP000198771"/>
    </source>
</evidence>
<evidence type="ECO:0000313" key="1">
    <source>
        <dbReference type="EMBL" id="SDB61473.1"/>
    </source>
</evidence>
<gene>
    <name evidence="1" type="ORF">SAMN05660653_03200</name>
</gene>
<reference evidence="1 2" key="1">
    <citation type="submission" date="2016-10" db="EMBL/GenBank/DDBJ databases">
        <authorList>
            <person name="de Groot N.N."/>
        </authorList>
    </citation>
    <scope>NUCLEOTIDE SEQUENCE [LARGE SCALE GENOMIC DNA]</scope>
    <source>
        <strain evidence="1 2">ASO4-2</strain>
    </source>
</reference>
<proteinExistence type="predicted"/>
<accession>A0A1G6EVN7</accession>
<dbReference type="Proteomes" id="UP000198771">
    <property type="component" value="Unassembled WGS sequence"/>
</dbReference>
<dbReference type="STRING" id="617002.SAMN05660653_03200"/>
<sequence length="61" mass="6839">MEKRPLLVTGEFAGRFFGCIPIRRLKNTFLQAADRKAFRQSVGMIVRDADVLVISSHNASC</sequence>
<organism evidence="1 2">
    <name type="scientific">Desulfonatronum thiosulfatophilum</name>
    <dbReference type="NCBI Taxonomy" id="617002"/>
    <lineage>
        <taxon>Bacteria</taxon>
        <taxon>Pseudomonadati</taxon>
        <taxon>Thermodesulfobacteriota</taxon>
        <taxon>Desulfovibrionia</taxon>
        <taxon>Desulfovibrionales</taxon>
        <taxon>Desulfonatronaceae</taxon>
        <taxon>Desulfonatronum</taxon>
    </lineage>
</organism>
<dbReference type="AlphaFoldDB" id="A0A1G6EVN7"/>
<protein>
    <submittedName>
        <fullName evidence="1">Uncharacterized protein</fullName>
    </submittedName>
</protein>
<name>A0A1G6EVN7_9BACT</name>